<protein>
    <recommendedName>
        <fullName evidence="4">Transmembrane protein</fullName>
    </recommendedName>
</protein>
<proteinExistence type="predicted"/>
<keyword evidence="1" id="KW-1133">Transmembrane helix</keyword>
<gene>
    <name evidence="2" type="ORF">BpHYR1_021037</name>
</gene>
<sequence>MSKKFEISPQYVLKQTGPNCEIFEVFSIRRETYLMDNLFVSISLSDSDLSKTQNKQSKKLFFMRQQQAQKKKISQININRFYSNRKLAFYLFMTLYGLFIWPDFENKRSTGLEDARIDENFKTNSNNRGNLV</sequence>
<comment type="caution">
    <text evidence="2">The sequence shown here is derived from an EMBL/GenBank/DDBJ whole genome shotgun (WGS) entry which is preliminary data.</text>
</comment>
<evidence type="ECO:0000256" key="1">
    <source>
        <dbReference type="SAM" id="Phobius"/>
    </source>
</evidence>
<keyword evidence="3" id="KW-1185">Reference proteome</keyword>
<accession>A0A3M7R816</accession>
<reference evidence="2 3" key="1">
    <citation type="journal article" date="2018" name="Sci. Rep.">
        <title>Genomic signatures of local adaptation to the degree of environmental predictability in rotifers.</title>
        <authorList>
            <person name="Franch-Gras L."/>
            <person name="Hahn C."/>
            <person name="Garcia-Roger E.M."/>
            <person name="Carmona M.J."/>
            <person name="Serra M."/>
            <person name="Gomez A."/>
        </authorList>
    </citation>
    <scope>NUCLEOTIDE SEQUENCE [LARGE SCALE GENOMIC DNA]</scope>
    <source>
        <strain evidence="2">HYR1</strain>
    </source>
</reference>
<name>A0A3M7R816_BRAPC</name>
<dbReference type="Proteomes" id="UP000276133">
    <property type="component" value="Unassembled WGS sequence"/>
</dbReference>
<keyword evidence="1" id="KW-0812">Transmembrane</keyword>
<dbReference type="EMBL" id="REGN01004061">
    <property type="protein sequence ID" value="RNA19375.1"/>
    <property type="molecule type" value="Genomic_DNA"/>
</dbReference>
<evidence type="ECO:0008006" key="4">
    <source>
        <dbReference type="Google" id="ProtNLM"/>
    </source>
</evidence>
<feature type="transmembrane region" description="Helical" evidence="1">
    <location>
        <begin position="87"/>
        <end position="104"/>
    </location>
</feature>
<evidence type="ECO:0000313" key="3">
    <source>
        <dbReference type="Proteomes" id="UP000276133"/>
    </source>
</evidence>
<organism evidence="2 3">
    <name type="scientific">Brachionus plicatilis</name>
    <name type="common">Marine rotifer</name>
    <name type="synonym">Brachionus muelleri</name>
    <dbReference type="NCBI Taxonomy" id="10195"/>
    <lineage>
        <taxon>Eukaryota</taxon>
        <taxon>Metazoa</taxon>
        <taxon>Spiralia</taxon>
        <taxon>Gnathifera</taxon>
        <taxon>Rotifera</taxon>
        <taxon>Eurotatoria</taxon>
        <taxon>Monogononta</taxon>
        <taxon>Pseudotrocha</taxon>
        <taxon>Ploima</taxon>
        <taxon>Brachionidae</taxon>
        <taxon>Brachionus</taxon>
    </lineage>
</organism>
<keyword evidence="1" id="KW-0472">Membrane</keyword>
<dbReference type="AlphaFoldDB" id="A0A3M7R816"/>
<evidence type="ECO:0000313" key="2">
    <source>
        <dbReference type="EMBL" id="RNA19375.1"/>
    </source>
</evidence>